<dbReference type="EMBL" id="BMKF01000001">
    <property type="protein sequence ID" value="GGB63091.1"/>
    <property type="molecule type" value="Genomic_DNA"/>
</dbReference>
<protein>
    <submittedName>
        <fullName evidence="2">Uncharacterized protein</fullName>
    </submittedName>
</protein>
<reference evidence="3" key="1">
    <citation type="journal article" date="2019" name="Int. J. Syst. Evol. Microbiol.">
        <title>The Global Catalogue of Microorganisms (GCM) 10K type strain sequencing project: providing services to taxonomists for standard genome sequencing and annotation.</title>
        <authorList>
            <consortium name="The Broad Institute Genomics Platform"/>
            <consortium name="The Broad Institute Genome Sequencing Center for Infectious Disease"/>
            <person name="Wu L."/>
            <person name="Ma J."/>
        </authorList>
    </citation>
    <scope>NUCLEOTIDE SEQUENCE [LARGE SCALE GENOMIC DNA]</scope>
    <source>
        <strain evidence="3">CGMCC 1.15928</strain>
    </source>
</reference>
<accession>A0ABQ1JBS4</accession>
<evidence type="ECO:0000313" key="3">
    <source>
        <dbReference type="Proteomes" id="UP000628854"/>
    </source>
</evidence>
<evidence type="ECO:0000313" key="2">
    <source>
        <dbReference type="EMBL" id="GGB63091.1"/>
    </source>
</evidence>
<dbReference type="Proteomes" id="UP000628854">
    <property type="component" value="Unassembled WGS sequence"/>
</dbReference>
<organism evidence="2 3">
    <name type="scientific">Henriciella pelagia</name>
    <dbReference type="NCBI Taxonomy" id="1977912"/>
    <lineage>
        <taxon>Bacteria</taxon>
        <taxon>Pseudomonadati</taxon>
        <taxon>Pseudomonadota</taxon>
        <taxon>Alphaproteobacteria</taxon>
        <taxon>Hyphomonadales</taxon>
        <taxon>Hyphomonadaceae</taxon>
        <taxon>Henriciella</taxon>
    </lineage>
</organism>
<sequence>MFEFRDSVRDTDEVIELLEEAAGETCRAIELADDYLVAAISPCLGPETDRILHLLIAAPEMLALLEAVASGDLPQDFRNRAHAIVSAVRGESSRELDGTSELGSQRSHARD</sequence>
<comment type="caution">
    <text evidence="2">The sequence shown here is derived from an EMBL/GenBank/DDBJ whole genome shotgun (WGS) entry which is preliminary data.</text>
</comment>
<name>A0ABQ1JBS4_9PROT</name>
<gene>
    <name evidence="2" type="ORF">GCM10011503_09740</name>
</gene>
<proteinExistence type="predicted"/>
<evidence type="ECO:0000256" key="1">
    <source>
        <dbReference type="SAM" id="MobiDB-lite"/>
    </source>
</evidence>
<keyword evidence="3" id="KW-1185">Reference proteome</keyword>
<dbReference type="RefSeq" id="WP_143434504.1">
    <property type="nucleotide sequence ID" value="NZ_BMKF01000001.1"/>
</dbReference>
<feature type="compositionally biased region" description="Polar residues" evidence="1">
    <location>
        <begin position="101"/>
        <end position="111"/>
    </location>
</feature>
<feature type="region of interest" description="Disordered" evidence="1">
    <location>
        <begin position="88"/>
        <end position="111"/>
    </location>
</feature>